<reference evidence="8 9" key="1">
    <citation type="submission" date="2020-08" db="EMBL/GenBank/DDBJ databases">
        <title>Sequencing the genomes of 1000 actinobacteria strains.</title>
        <authorList>
            <person name="Klenk H.-P."/>
        </authorList>
    </citation>
    <scope>NUCLEOTIDE SEQUENCE [LARGE SCALE GENOMIC DNA]</scope>
    <source>
        <strain evidence="8 9">DSM 44320</strain>
    </source>
</reference>
<dbReference type="InterPro" id="IPR001789">
    <property type="entry name" value="Sig_transdc_resp-reg_receiver"/>
</dbReference>
<dbReference type="SMART" id="SM00421">
    <property type="entry name" value="HTH_LUXR"/>
    <property type="match status" value="1"/>
</dbReference>
<keyword evidence="3 8" id="KW-0238">DNA-binding</keyword>
<accession>A0A7W5YSZ2</accession>
<evidence type="ECO:0000313" key="8">
    <source>
        <dbReference type="EMBL" id="MBB3733057.1"/>
    </source>
</evidence>
<dbReference type="CDD" id="cd17535">
    <property type="entry name" value="REC_NarL-like"/>
    <property type="match status" value="1"/>
</dbReference>
<dbReference type="Pfam" id="PF00072">
    <property type="entry name" value="Response_reg"/>
    <property type="match status" value="1"/>
</dbReference>
<dbReference type="GO" id="GO:0000160">
    <property type="term" value="P:phosphorelay signal transduction system"/>
    <property type="evidence" value="ECO:0007669"/>
    <property type="project" value="InterPro"/>
</dbReference>
<dbReference type="GO" id="GO:0006355">
    <property type="term" value="P:regulation of DNA-templated transcription"/>
    <property type="evidence" value="ECO:0007669"/>
    <property type="project" value="InterPro"/>
</dbReference>
<dbReference type="Gene3D" id="3.40.50.2300">
    <property type="match status" value="1"/>
</dbReference>
<evidence type="ECO:0000256" key="2">
    <source>
        <dbReference type="ARBA" id="ARBA00023015"/>
    </source>
</evidence>
<evidence type="ECO:0000256" key="5">
    <source>
        <dbReference type="PROSITE-ProRule" id="PRU00169"/>
    </source>
</evidence>
<dbReference type="RefSeq" id="WP_183661035.1">
    <property type="nucleotide sequence ID" value="NZ_JACIBV010000002.1"/>
</dbReference>
<dbReference type="PRINTS" id="PR00038">
    <property type="entry name" value="HTHLUXR"/>
</dbReference>
<feature type="domain" description="HTH luxR-type" evidence="6">
    <location>
        <begin position="150"/>
        <end position="215"/>
    </location>
</feature>
<evidence type="ECO:0000256" key="3">
    <source>
        <dbReference type="ARBA" id="ARBA00023125"/>
    </source>
</evidence>
<dbReference type="PANTHER" id="PTHR43214">
    <property type="entry name" value="TWO-COMPONENT RESPONSE REGULATOR"/>
    <property type="match status" value="1"/>
</dbReference>
<sequence>MTISVALVDDEAMIRVGLRMVLSGESDIRVVGEAADGVEALDLVARTRPDVVLIDVRMPRMDGLEAARRLVREHPDSKVIVLTTFDEDEHVASALRAGVSGFLLKVAPPEHLIEAVRTVAAGGGLLDPAVTLRVIAAFAAQPDPSQVTSRAAELESLTTRETDVLKLLAQGLTNTQIATRLYLGEATVKTHLSRILMKLNVTTRVQAVVFAYESGLVRPGTGTTGFPG</sequence>
<proteinExistence type="predicted"/>
<dbReference type="PANTHER" id="PTHR43214:SF24">
    <property type="entry name" value="TRANSCRIPTIONAL REGULATORY PROTEIN NARL-RELATED"/>
    <property type="match status" value="1"/>
</dbReference>
<feature type="domain" description="Response regulatory" evidence="7">
    <location>
        <begin position="4"/>
        <end position="120"/>
    </location>
</feature>
<dbReference type="SMART" id="SM00448">
    <property type="entry name" value="REC"/>
    <property type="match status" value="1"/>
</dbReference>
<gene>
    <name evidence="8" type="ORF">FHR33_009004</name>
</gene>
<dbReference type="PROSITE" id="PS00622">
    <property type="entry name" value="HTH_LUXR_1"/>
    <property type="match status" value="1"/>
</dbReference>
<dbReference type="PROSITE" id="PS50110">
    <property type="entry name" value="RESPONSE_REGULATORY"/>
    <property type="match status" value="1"/>
</dbReference>
<dbReference type="AlphaFoldDB" id="A0A7W5YSZ2"/>
<dbReference type="PROSITE" id="PS50043">
    <property type="entry name" value="HTH_LUXR_2"/>
    <property type="match status" value="1"/>
</dbReference>
<dbReference type="InterPro" id="IPR039420">
    <property type="entry name" value="WalR-like"/>
</dbReference>
<protein>
    <submittedName>
        <fullName evidence="8">DNA-binding NarL/FixJ family response regulator</fullName>
    </submittedName>
</protein>
<dbReference type="GO" id="GO:0003677">
    <property type="term" value="F:DNA binding"/>
    <property type="evidence" value="ECO:0007669"/>
    <property type="project" value="UniProtKB-KW"/>
</dbReference>
<keyword evidence="2" id="KW-0805">Transcription regulation</keyword>
<evidence type="ECO:0000313" key="9">
    <source>
        <dbReference type="Proteomes" id="UP000579945"/>
    </source>
</evidence>
<keyword evidence="9" id="KW-1185">Reference proteome</keyword>
<dbReference type="GeneID" id="95395037"/>
<dbReference type="Pfam" id="PF00196">
    <property type="entry name" value="GerE"/>
    <property type="match status" value="1"/>
</dbReference>
<dbReference type="EMBL" id="JACIBV010000002">
    <property type="protein sequence ID" value="MBB3733057.1"/>
    <property type="molecule type" value="Genomic_DNA"/>
</dbReference>
<dbReference type="Proteomes" id="UP000579945">
    <property type="component" value="Unassembled WGS sequence"/>
</dbReference>
<evidence type="ECO:0000259" key="6">
    <source>
        <dbReference type="PROSITE" id="PS50043"/>
    </source>
</evidence>
<name>A0A7W5YSZ2_9ACTN</name>
<dbReference type="SUPFAM" id="SSF52172">
    <property type="entry name" value="CheY-like"/>
    <property type="match status" value="1"/>
</dbReference>
<dbReference type="InterPro" id="IPR000792">
    <property type="entry name" value="Tscrpt_reg_LuxR_C"/>
</dbReference>
<keyword evidence="4" id="KW-0804">Transcription</keyword>
<evidence type="ECO:0000259" key="7">
    <source>
        <dbReference type="PROSITE" id="PS50110"/>
    </source>
</evidence>
<evidence type="ECO:0000256" key="4">
    <source>
        <dbReference type="ARBA" id="ARBA00023163"/>
    </source>
</evidence>
<dbReference type="InterPro" id="IPR011006">
    <property type="entry name" value="CheY-like_superfamily"/>
</dbReference>
<evidence type="ECO:0000256" key="1">
    <source>
        <dbReference type="ARBA" id="ARBA00022553"/>
    </source>
</evidence>
<feature type="modified residue" description="4-aspartylphosphate" evidence="5">
    <location>
        <position position="55"/>
    </location>
</feature>
<dbReference type="InterPro" id="IPR058245">
    <property type="entry name" value="NreC/VraR/RcsB-like_REC"/>
</dbReference>
<comment type="caution">
    <text evidence="8">The sequence shown here is derived from an EMBL/GenBank/DDBJ whole genome shotgun (WGS) entry which is preliminary data.</text>
</comment>
<organism evidence="8 9">
    <name type="scientific">Nonomuraea dietziae</name>
    <dbReference type="NCBI Taxonomy" id="65515"/>
    <lineage>
        <taxon>Bacteria</taxon>
        <taxon>Bacillati</taxon>
        <taxon>Actinomycetota</taxon>
        <taxon>Actinomycetes</taxon>
        <taxon>Streptosporangiales</taxon>
        <taxon>Streptosporangiaceae</taxon>
        <taxon>Nonomuraea</taxon>
    </lineage>
</organism>
<dbReference type="CDD" id="cd06170">
    <property type="entry name" value="LuxR_C_like"/>
    <property type="match status" value="1"/>
</dbReference>
<keyword evidence="1 5" id="KW-0597">Phosphoprotein</keyword>